<dbReference type="GO" id="GO:0016887">
    <property type="term" value="F:ATP hydrolysis activity"/>
    <property type="evidence" value="ECO:0007669"/>
    <property type="project" value="InterPro"/>
</dbReference>
<evidence type="ECO:0000256" key="5">
    <source>
        <dbReference type="ARBA" id="ARBA00023136"/>
    </source>
</evidence>
<evidence type="ECO:0000256" key="1">
    <source>
        <dbReference type="ARBA" id="ARBA00004141"/>
    </source>
</evidence>
<dbReference type="InterPro" id="IPR027417">
    <property type="entry name" value="P-loop_NTPase"/>
</dbReference>
<dbReference type="AlphaFoldDB" id="A0A9P7VHM2"/>
<keyword evidence="2" id="KW-0813">Transport</keyword>
<keyword evidence="7" id="KW-0378">Hydrolase</keyword>
<dbReference type="EMBL" id="MU250570">
    <property type="protein sequence ID" value="KAG7440535.1"/>
    <property type="molecule type" value="Genomic_DNA"/>
</dbReference>
<dbReference type="SUPFAM" id="SSF52540">
    <property type="entry name" value="P-loop containing nucleoside triphosphate hydrolases"/>
    <property type="match status" value="1"/>
</dbReference>
<dbReference type="Proteomes" id="UP000812287">
    <property type="component" value="Unassembled WGS sequence"/>
</dbReference>
<evidence type="ECO:0000256" key="3">
    <source>
        <dbReference type="ARBA" id="ARBA00022692"/>
    </source>
</evidence>
<keyword evidence="5" id="KW-0472">Membrane</keyword>
<evidence type="ECO:0000313" key="7">
    <source>
        <dbReference type="EMBL" id="KAG7440535.1"/>
    </source>
</evidence>
<dbReference type="InterPro" id="IPR003439">
    <property type="entry name" value="ABC_transporter-like_ATP-bd"/>
</dbReference>
<gene>
    <name evidence="7" type="ORF">BT62DRAFT_580220</name>
</gene>
<evidence type="ECO:0000259" key="6">
    <source>
        <dbReference type="Pfam" id="PF00005"/>
    </source>
</evidence>
<dbReference type="PANTHER" id="PTHR48041:SF119">
    <property type="entry name" value="ROA1P"/>
    <property type="match status" value="1"/>
</dbReference>
<evidence type="ECO:0000256" key="2">
    <source>
        <dbReference type="ARBA" id="ARBA00022448"/>
    </source>
</evidence>
<comment type="subcellular location">
    <subcellularLocation>
        <location evidence="1">Membrane</location>
        <topology evidence="1">Multi-pass membrane protein</topology>
    </subcellularLocation>
</comment>
<organism evidence="7 8">
    <name type="scientific">Guyanagaster necrorhizus</name>
    <dbReference type="NCBI Taxonomy" id="856835"/>
    <lineage>
        <taxon>Eukaryota</taxon>
        <taxon>Fungi</taxon>
        <taxon>Dikarya</taxon>
        <taxon>Basidiomycota</taxon>
        <taxon>Agaricomycotina</taxon>
        <taxon>Agaricomycetes</taxon>
        <taxon>Agaricomycetidae</taxon>
        <taxon>Agaricales</taxon>
        <taxon>Marasmiineae</taxon>
        <taxon>Physalacriaceae</taxon>
        <taxon>Guyanagaster</taxon>
    </lineage>
</organism>
<evidence type="ECO:0000256" key="4">
    <source>
        <dbReference type="ARBA" id="ARBA00022989"/>
    </source>
</evidence>
<keyword evidence="3" id="KW-0812">Transmembrane</keyword>
<reference evidence="7" key="1">
    <citation type="submission" date="2020-11" db="EMBL/GenBank/DDBJ databases">
        <title>Adaptations for nitrogen fixation in a non-lichenized fungal sporocarp promotes dispersal by wood-feeding termites.</title>
        <authorList>
            <consortium name="DOE Joint Genome Institute"/>
            <person name="Koch R.A."/>
            <person name="Yoon G."/>
            <person name="Arayal U."/>
            <person name="Lail K."/>
            <person name="Amirebrahimi M."/>
            <person name="Labutti K."/>
            <person name="Lipzen A."/>
            <person name="Riley R."/>
            <person name="Barry K."/>
            <person name="Henrissat B."/>
            <person name="Grigoriev I.V."/>
            <person name="Herr J.R."/>
            <person name="Aime M.C."/>
        </authorList>
    </citation>
    <scope>NUCLEOTIDE SEQUENCE</scope>
    <source>
        <strain evidence="7">MCA 3950</strain>
    </source>
</reference>
<accession>A0A9P7VHM2</accession>
<dbReference type="OrthoDB" id="3054775at2759"/>
<dbReference type="GeneID" id="66103785"/>
<dbReference type="RefSeq" id="XP_043034035.1">
    <property type="nucleotide sequence ID" value="XM_043181489.1"/>
</dbReference>
<dbReference type="PANTHER" id="PTHR48041">
    <property type="entry name" value="ABC TRANSPORTER G FAMILY MEMBER 28"/>
    <property type="match status" value="1"/>
</dbReference>
<name>A0A9P7VHM2_9AGAR</name>
<dbReference type="Gene3D" id="3.40.50.300">
    <property type="entry name" value="P-loop containing nucleotide triphosphate hydrolases"/>
    <property type="match status" value="1"/>
</dbReference>
<sequence length="174" mass="19306">MYSHTWRKTIRNSEGISTFFEAGKVNVILGPSGSGKSSLLNLMAQHRKSSLRMVYTVEGELKLNDRPVNTDIIDTLCSYVTQDDTALLPYLTVRDTLEFATALRLPNWMSKEQKLQKAGEVMKKVGLTGCADTLVGNELLKGISGGEKCRVSIAIQALTEPRILILPLDWTHLL</sequence>
<keyword evidence="8" id="KW-1185">Reference proteome</keyword>
<keyword evidence="4" id="KW-1133">Transmembrane helix</keyword>
<feature type="domain" description="ABC transporter" evidence="6">
    <location>
        <begin position="15"/>
        <end position="166"/>
    </location>
</feature>
<evidence type="ECO:0000313" key="8">
    <source>
        <dbReference type="Proteomes" id="UP000812287"/>
    </source>
</evidence>
<dbReference type="GO" id="GO:0042626">
    <property type="term" value="F:ATPase-coupled transmembrane transporter activity"/>
    <property type="evidence" value="ECO:0007669"/>
    <property type="project" value="TreeGrafter"/>
</dbReference>
<dbReference type="Pfam" id="PF00005">
    <property type="entry name" value="ABC_tran"/>
    <property type="match status" value="1"/>
</dbReference>
<protein>
    <submittedName>
        <fullName evidence="7">P-loop containing nucleoside triphosphate hydrolase protein</fullName>
    </submittedName>
</protein>
<comment type="caution">
    <text evidence="7">The sequence shown here is derived from an EMBL/GenBank/DDBJ whole genome shotgun (WGS) entry which is preliminary data.</text>
</comment>
<dbReference type="InterPro" id="IPR050352">
    <property type="entry name" value="ABCG_transporters"/>
</dbReference>
<dbReference type="GO" id="GO:0005524">
    <property type="term" value="F:ATP binding"/>
    <property type="evidence" value="ECO:0007669"/>
    <property type="project" value="InterPro"/>
</dbReference>
<proteinExistence type="predicted"/>
<dbReference type="GO" id="GO:0016020">
    <property type="term" value="C:membrane"/>
    <property type="evidence" value="ECO:0007669"/>
    <property type="project" value="UniProtKB-SubCell"/>
</dbReference>